<dbReference type="PANTHER" id="PTHR43883">
    <property type="entry name" value="SLR0207 PROTEIN"/>
    <property type="match status" value="1"/>
</dbReference>
<dbReference type="STRING" id="1133849.O3I_018140"/>
<name>K0EVE9_NOCB7</name>
<dbReference type="RefSeq" id="WP_014984442.1">
    <property type="nucleotide sequence ID" value="NC_018681.1"/>
</dbReference>
<dbReference type="Proteomes" id="UP000006304">
    <property type="component" value="Chromosome"/>
</dbReference>
<dbReference type="eggNOG" id="COG2187">
    <property type="taxonomic scope" value="Bacteria"/>
</dbReference>
<dbReference type="InterPro" id="IPR052732">
    <property type="entry name" value="Cell-binding_unc_protein"/>
</dbReference>
<evidence type="ECO:0000313" key="1">
    <source>
        <dbReference type="EMBL" id="AFU01587.1"/>
    </source>
</evidence>
<dbReference type="AlphaFoldDB" id="K0EVE9"/>
<dbReference type="eggNOG" id="COG0645">
    <property type="taxonomic scope" value="Bacteria"/>
</dbReference>
<dbReference type="SUPFAM" id="SSF56112">
    <property type="entry name" value="Protein kinase-like (PK-like)"/>
    <property type="match status" value="1"/>
</dbReference>
<evidence type="ECO:0000313" key="2">
    <source>
        <dbReference type="Proteomes" id="UP000006304"/>
    </source>
</evidence>
<dbReference type="InterPro" id="IPR027417">
    <property type="entry name" value="P-loop_NTPase"/>
</dbReference>
<sequence>MPDYGPRAELRETHTGLVVLFGDRAYKVKKPIRTDFLDFSTPALRELACAREVELNSRLAPDVYLGVAHLTDPAGGPDEPIVLMRRMPEQRRLSNILGDPALSRARLSALVQVLALFHHCARRGPEIDTEGEPDALRRRWKILLDSLAEQPAAVADSALVNRIDWLAMRYLDGRESLLLNRIADGRMVDGHGDLLAEDIFDLADGFRVLDCLDFDDRLRYVDCLDDIAFLAMDLEFRGYSVLGAQLLDDYLLITADPAPRSLRDHYIAYRALVRAKVDAIRFDQGDTSARDRVHRHLGMAARHLEAGAVRLVLVGGLPGTGKSTVAKDLSAATGAALCSSDEVRKQLRTTGAVLGDSGTFEAGAYSAANKARVYAELLTRARRLLCAGVSVVLDASWIDASERQRATELAVDVHADLVQLYCVCAPEVAGRRISQRGSSDSDATPHIAAAMSAATAPWPQAIVLDTELPLEDTIARAYRAWQNSTPTDMSRDFGHPLKDQVRDTRDKMFVG</sequence>
<dbReference type="KEGG" id="nbr:O3I_018140"/>
<accession>K0EVE9</accession>
<protein>
    <recommendedName>
        <fullName evidence="3">AAA family ATPase</fullName>
    </recommendedName>
</protein>
<dbReference type="Pfam" id="PF13671">
    <property type="entry name" value="AAA_33"/>
    <property type="match status" value="1"/>
</dbReference>
<evidence type="ECO:0008006" key="3">
    <source>
        <dbReference type="Google" id="ProtNLM"/>
    </source>
</evidence>
<dbReference type="SUPFAM" id="SSF52540">
    <property type="entry name" value="P-loop containing nucleoside triphosphate hydrolases"/>
    <property type="match status" value="1"/>
</dbReference>
<organism evidence="1 2">
    <name type="scientific">Nocardia brasiliensis (strain ATCC 700358 / HUJEG-1)</name>
    <dbReference type="NCBI Taxonomy" id="1133849"/>
    <lineage>
        <taxon>Bacteria</taxon>
        <taxon>Bacillati</taxon>
        <taxon>Actinomycetota</taxon>
        <taxon>Actinomycetes</taxon>
        <taxon>Mycobacteriales</taxon>
        <taxon>Nocardiaceae</taxon>
        <taxon>Nocardia</taxon>
    </lineage>
</organism>
<dbReference type="InterPro" id="IPR011009">
    <property type="entry name" value="Kinase-like_dom_sf"/>
</dbReference>
<keyword evidence="2" id="KW-1185">Reference proteome</keyword>
<dbReference type="Gene3D" id="3.40.50.300">
    <property type="entry name" value="P-loop containing nucleotide triphosphate hydrolases"/>
    <property type="match status" value="1"/>
</dbReference>
<dbReference type="EMBL" id="CP003876">
    <property type="protein sequence ID" value="AFU01587.1"/>
    <property type="molecule type" value="Genomic_DNA"/>
</dbReference>
<dbReference type="PANTHER" id="PTHR43883:SF1">
    <property type="entry name" value="GLUCONOKINASE"/>
    <property type="match status" value="1"/>
</dbReference>
<gene>
    <name evidence="1" type="ORF">O3I_018140</name>
</gene>
<reference evidence="1 2" key="1">
    <citation type="journal article" date="2012" name="J. Bacteriol.">
        <title>Complete genome sequence of Nocardia brasiliensis HUJEG-1.</title>
        <authorList>
            <person name="Vera-Cabrera L."/>
            <person name="Ortiz-Lopez R."/>
            <person name="Elizondo-Gonzalez R."/>
            <person name="Perez-Maya A.A."/>
            <person name="Ocampo-Candiani J."/>
        </authorList>
    </citation>
    <scope>NUCLEOTIDE SEQUENCE [LARGE SCALE GENOMIC DNA]</scope>
    <source>
        <strain evidence="2">ATCC 700358</strain>
    </source>
</reference>
<dbReference type="HOGENOM" id="CLU_026771_1_1_11"/>
<proteinExistence type="predicted"/>